<comment type="caution">
    <text evidence="5">The sequence shown here is derived from an EMBL/GenBank/DDBJ whole genome shotgun (WGS) entry which is preliminary data.</text>
</comment>
<dbReference type="InterPro" id="IPR002877">
    <property type="entry name" value="RNA_MeTrfase_FtsJ_dom"/>
</dbReference>
<dbReference type="CDD" id="cd00165">
    <property type="entry name" value="S4"/>
    <property type="match status" value="1"/>
</dbReference>
<keyword evidence="1 3" id="KW-0694">RNA-binding</keyword>
<dbReference type="Proteomes" id="UP000253508">
    <property type="component" value="Unassembled WGS sequence"/>
</dbReference>
<dbReference type="PROSITE" id="PS50889">
    <property type="entry name" value="S4"/>
    <property type="match status" value="1"/>
</dbReference>
<dbReference type="InterPro" id="IPR047048">
    <property type="entry name" value="TlyA"/>
</dbReference>
<dbReference type="InterPro" id="IPR002942">
    <property type="entry name" value="S4_RNA-bd"/>
</dbReference>
<dbReference type="AlphaFoldDB" id="A0A367Y7R7"/>
<name>A0A367Y7R7_9MICO</name>
<feature type="domain" description="RNA-binding S4" evidence="4">
    <location>
        <begin position="3"/>
        <end position="66"/>
    </location>
</feature>
<dbReference type="NCBIfam" id="TIGR00478">
    <property type="entry name" value="tly"/>
    <property type="match status" value="1"/>
</dbReference>
<dbReference type="RefSeq" id="WP_114116209.1">
    <property type="nucleotide sequence ID" value="NZ_BMHU01000001.1"/>
</dbReference>
<evidence type="ECO:0000256" key="1">
    <source>
        <dbReference type="ARBA" id="ARBA00022884"/>
    </source>
</evidence>
<dbReference type="GO" id="GO:0008168">
    <property type="term" value="F:methyltransferase activity"/>
    <property type="evidence" value="ECO:0007669"/>
    <property type="project" value="UniProtKB-KW"/>
</dbReference>
<dbReference type="SMART" id="SM00363">
    <property type="entry name" value="S4"/>
    <property type="match status" value="1"/>
</dbReference>
<evidence type="ECO:0000259" key="4">
    <source>
        <dbReference type="SMART" id="SM00363"/>
    </source>
</evidence>
<proteinExistence type="inferred from homology"/>
<evidence type="ECO:0000256" key="2">
    <source>
        <dbReference type="ARBA" id="ARBA00029460"/>
    </source>
</evidence>
<dbReference type="InterPro" id="IPR004538">
    <property type="entry name" value="Hemolysin_A/TlyA"/>
</dbReference>
<dbReference type="InterPro" id="IPR036986">
    <property type="entry name" value="S4_RNA-bd_sf"/>
</dbReference>
<keyword evidence="5" id="KW-0808">Transferase</keyword>
<protein>
    <submittedName>
        <fullName evidence="5">TlyA family RNA methyltransferase</fullName>
    </submittedName>
</protein>
<evidence type="ECO:0000256" key="3">
    <source>
        <dbReference type="PROSITE-ProRule" id="PRU00182"/>
    </source>
</evidence>
<dbReference type="Pfam" id="PF01479">
    <property type="entry name" value="S4"/>
    <property type="match status" value="1"/>
</dbReference>
<dbReference type="PANTHER" id="PTHR32319:SF0">
    <property type="entry name" value="BACTERIAL HEMOLYSIN-LIKE PROTEIN"/>
    <property type="match status" value="1"/>
</dbReference>
<evidence type="ECO:0000313" key="5">
    <source>
        <dbReference type="EMBL" id="RCK61092.1"/>
    </source>
</evidence>
<dbReference type="GO" id="GO:0032259">
    <property type="term" value="P:methylation"/>
    <property type="evidence" value="ECO:0007669"/>
    <property type="project" value="UniProtKB-KW"/>
</dbReference>
<keyword evidence="6" id="KW-1185">Reference proteome</keyword>
<comment type="similarity">
    <text evidence="2">Belongs to the TlyA family.</text>
</comment>
<keyword evidence="5" id="KW-0489">Methyltransferase</keyword>
<dbReference type="PANTHER" id="PTHR32319">
    <property type="entry name" value="BACTERIAL HEMOLYSIN-LIKE PROTEIN"/>
    <property type="match status" value="1"/>
</dbReference>
<dbReference type="SUPFAM" id="SSF53335">
    <property type="entry name" value="S-adenosyl-L-methionine-dependent methyltransferases"/>
    <property type="match status" value="1"/>
</dbReference>
<dbReference type="Gene3D" id="3.40.50.150">
    <property type="entry name" value="Vaccinia Virus protein VP39"/>
    <property type="match status" value="1"/>
</dbReference>
<reference evidence="5 6" key="1">
    <citation type="submission" date="2018-07" db="EMBL/GenBank/DDBJ databases">
        <title>Microbacterium endoborsara sp. nov., a novel actinobacterium isolated from Borszczowia aralocaspica.</title>
        <authorList>
            <person name="An D."/>
        </authorList>
    </citation>
    <scope>NUCLEOTIDE SEQUENCE [LARGE SCALE GENOMIC DNA]</scope>
    <source>
        <strain evidence="5 6">C1.15228</strain>
    </source>
</reference>
<dbReference type="EMBL" id="QORO01000001">
    <property type="protein sequence ID" value="RCK61092.1"/>
    <property type="molecule type" value="Genomic_DNA"/>
</dbReference>
<dbReference type="OrthoDB" id="9784736at2"/>
<dbReference type="InterPro" id="IPR029063">
    <property type="entry name" value="SAM-dependent_MTases_sf"/>
</dbReference>
<organism evidence="5 6">
    <name type="scientific">Microbacterium sorbitolivorans</name>
    <dbReference type="NCBI Taxonomy" id="1867410"/>
    <lineage>
        <taxon>Bacteria</taxon>
        <taxon>Bacillati</taxon>
        <taxon>Actinomycetota</taxon>
        <taxon>Actinomycetes</taxon>
        <taxon>Micrococcales</taxon>
        <taxon>Microbacteriaceae</taxon>
        <taxon>Microbacterium</taxon>
    </lineage>
</organism>
<dbReference type="SUPFAM" id="SSF55174">
    <property type="entry name" value="Alpha-L RNA-binding motif"/>
    <property type="match status" value="1"/>
</dbReference>
<dbReference type="PIRSF" id="PIRSF005578">
    <property type="entry name" value="TlyA"/>
    <property type="match status" value="1"/>
</dbReference>
<gene>
    <name evidence="5" type="ORF">DTO57_00020</name>
</gene>
<dbReference type="Pfam" id="PF01728">
    <property type="entry name" value="FtsJ"/>
    <property type="match status" value="1"/>
</dbReference>
<evidence type="ECO:0000313" key="6">
    <source>
        <dbReference type="Proteomes" id="UP000253508"/>
    </source>
</evidence>
<dbReference type="GO" id="GO:0003723">
    <property type="term" value="F:RNA binding"/>
    <property type="evidence" value="ECO:0007669"/>
    <property type="project" value="UniProtKB-KW"/>
</dbReference>
<dbReference type="Gene3D" id="3.10.290.10">
    <property type="entry name" value="RNA-binding S4 domain"/>
    <property type="match status" value="1"/>
</dbReference>
<sequence length="261" mass="27514">MSARLDAELADRGLARSRSNAARLIADGRVRVDGRVAEKPSLRVTAEQVIEVDADHYVSRAAHKLIAGLDGFGIDVAGRTALDMGASTGGFTQVLLERGAVRVAAVDVGHDQLADEIRDDARVSTVEGYNVRYMTRASLAEESGIDAAPSIVTGDLSFISLSHVLPAVKAVMAADADVVLLVKPQFEVGRTGIRGGIVVDDARREAAVAGVLAEAESLGFVVHGLLPSPVEGTHGNREALLHLRADGEARDWADEIRGAVR</sequence>
<accession>A0A367Y7R7</accession>